<proteinExistence type="inferred from homology"/>
<dbReference type="AlphaFoldDB" id="A0AAV3RXL0"/>
<keyword evidence="1" id="KW-0560">Oxidoreductase</keyword>
<dbReference type="PANTHER" id="PTHR45934">
    <property type="entry name" value="FAD/NAD(P)-BINDING OXIDOREDUCTASE FAMILY PROTEIN"/>
    <property type="match status" value="1"/>
</dbReference>
<dbReference type="InterPro" id="IPR002938">
    <property type="entry name" value="FAD-bd"/>
</dbReference>
<evidence type="ECO:0000256" key="2">
    <source>
        <dbReference type="ARBA" id="ARBA00023033"/>
    </source>
</evidence>
<evidence type="ECO:0000313" key="5">
    <source>
        <dbReference type="EMBL" id="GAA0185977.1"/>
    </source>
</evidence>
<reference evidence="5 6" key="1">
    <citation type="submission" date="2024-01" db="EMBL/GenBank/DDBJ databases">
        <title>The complete chloroplast genome sequence of Lithospermum erythrorhizon: insights into the phylogenetic relationship among Boraginaceae species and the maternal lineages of purple gromwells.</title>
        <authorList>
            <person name="Okada T."/>
            <person name="Watanabe K."/>
        </authorList>
    </citation>
    <scope>NUCLEOTIDE SEQUENCE [LARGE SCALE GENOMIC DNA]</scope>
</reference>
<dbReference type="InterPro" id="IPR044560">
    <property type="entry name" value="MOase"/>
</dbReference>
<comment type="similarity">
    <text evidence="3">Belongs to the 3-hydroxybenzoate 6-hydroxylase family.</text>
</comment>
<feature type="domain" description="FAD-binding" evidence="4">
    <location>
        <begin position="9"/>
        <end position="323"/>
    </location>
</feature>
<dbReference type="GO" id="GO:0071949">
    <property type="term" value="F:FAD binding"/>
    <property type="evidence" value="ECO:0007669"/>
    <property type="project" value="InterPro"/>
</dbReference>
<dbReference type="GO" id="GO:0004497">
    <property type="term" value="F:monooxygenase activity"/>
    <property type="evidence" value="ECO:0007669"/>
    <property type="project" value="UniProtKB-KW"/>
</dbReference>
<protein>
    <submittedName>
        <fullName evidence="5">Oxidoreductase</fullName>
    </submittedName>
</protein>
<dbReference type="EMBL" id="BAABME010013264">
    <property type="protein sequence ID" value="GAA0185977.1"/>
    <property type="molecule type" value="Genomic_DNA"/>
</dbReference>
<accession>A0AAV3RXL0</accession>
<dbReference type="PRINTS" id="PR00420">
    <property type="entry name" value="RNGMNOXGNASE"/>
</dbReference>
<evidence type="ECO:0000256" key="1">
    <source>
        <dbReference type="ARBA" id="ARBA00023002"/>
    </source>
</evidence>
<dbReference type="Pfam" id="PF01494">
    <property type="entry name" value="FAD_binding_3"/>
    <property type="match status" value="1"/>
</dbReference>
<dbReference type="SUPFAM" id="SSF51905">
    <property type="entry name" value="FAD/NAD(P)-binding domain"/>
    <property type="match status" value="1"/>
</dbReference>
<dbReference type="Proteomes" id="UP001454036">
    <property type="component" value="Unassembled WGS sequence"/>
</dbReference>
<evidence type="ECO:0000259" key="4">
    <source>
        <dbReference type="Pfam" id="PF01494"/>
    </source>
</evidence>
<evidence type="ECO:0000313" key="6">
    <source>
        <dbReference type="Proteomes" id="UP001454036"/>
    </source>
</evidence>
<name>A0AAV3RXL0_LITER</name>
<sequence length="400" mass="43991">MDSIEEDHDIVIVGGGISGLATSLALHKKGFKSIVLEKSDTLRATGGAIGVLVNGWRALDQLGVATQLRQSAIPLNRAWDILIDKGKHQELILDGETRCLKRSDLVQVLANALPSGTIRFGSQILSVKLDAHTNYPTLQLCNGKSINAKVIIGCDGSRSMVADFLELGPPRLFASGSIRGLTTYSNEREFPREAIRTRKGNVVTGTLPITDTLVYWFITQPLAQSGAKLPHDPELIKRSAIESLDGFPSDFEDLINHCDLDSLSFTRLRYRAPWDLLLRQYRKGTVTIAGDAMHIMGPFLGQGGSASIEDAVVFARNLAQKISPEDLHQCGKGKQKTIENAIDQYLKERKMRLVLLSTQTYLLGNLLESVSKVKSFIIIIIIMILFSDNNGHTKYDCGHL</sequence>
<dbReference type="Gene3D" id="3.50.50.60">
    <property type="entry name" value="FAD/NAD(P)-binding domain"/>
    <property type="match status" value="1"/>
</dbReference>
<dbReference type="PANTHER" id="PTHR45934:SF2">
    <property type="entry name" value="MONOOXYGENASE 1"/>
    <property type="match status" value="1"/>
</dbReference>
<keyword evidence="6" id="KW-1185">Reference proteome</keyword>
<organism evidence="5 6">
    <name type="scientific">Lithospermum erythrorhizon</name>
    <name type="common">Purple gromwell</name>
    <name type="synonym">Lithospermum officinale var. erythrorhizon</name>
    <dbReference type="NCBI Taxonomy" id="34254"/>
    <lineage>
        <taxon>Eukaryota</taxon>
        <taxon>Viridiplantae</taxon>
        <taxon>Streptophyta</taxon>
        <taxon>Embryophyta</taxon>
        <taxon>Tracheophyta</taxon>
        <taxon>Spermatophyta</taxon>
        <taxon>Magnoliopsida</taxon>
        <taxon>eudicotyledons</taxon>
        <taxon>Gunneridae</taxon>
        <taxon>Pentapetalae</taxon>
        <taxon>asterids</taxon>
        <taxon>lamiids</taxon>
        <taxon>Boraginales</taxon>
        <taxon>Boraginaceae</taxon>
        <taxon>Boraginoideae</taxon>
        <taxon>Lithospermeae</taxon>
        <taxon>Lithospermum</taxon>
    </lineage>
</organism>
<keyword evidence="2" id="KW-0503">Monooxygenase</keyword>
<gene>
    <name evidence="5" type="ORF">LIER_33265</name>
</gene>
<evidence type="ECO:0000256" key="3">
    <source>
        <dbReference type="ARBA" id="ARBA00024018"/>
    </source>
</evidence>
<comment type="caution">
    <text evidence="5">The sequence shown here is derived from an EMBL/GenBank/DDBJ whole genome shotgun (WGS) entry which is preliminary data.</text>
</comment>
<dbReference type="InterPro" id="IPR036188">
    <property type="entry name" value="FAD/NAD-bd_sf"/>
</dbReference>